<dbReference type="PANTHER" id="PTHR21656">
    <property type="entry name" value="MALE-SPECIFIC LETHAL-1 PROTEIN"/>
    <property type="match status" value="1"/>
</dbReference>
<feature type="compositionally biased region" description="Polar residues" evidence="2">
    <location>
        <begin position="184"/>
        <end position="201"/>
    </location>
</feature>
<feature type="coiled-coil region" evidence="1">
    <location>
        <begin position="101"/>
        <end position="135"/>
    </location>
</feature>
<dbReference type="InterPro" id="IPR026711">
    <property type="entry name" value="Msl-1"/>
</dbReference>
<sequence length="716" mass="78690">MPRGVTVFNGSNDEINPSVVEDKIEGEAEDSKDKRDFSPLLPKVAAEEDSLGSNRDHETRLAMAVEFDHMYIGCSETKASIGQDIEVQHLKDFLLLHLDLIQQQAEQLVAKDKLIKRLTDENENLKSKLDRIDRRVSLSLGKKVVSETILVEPKTELVSEDVINEHSPRRLSSPTSKTEFHAFQNASCSKSPTNRTISSGNKSVSPASKSGSPSSKSGSPSSKIGSLSSKPGSPSSKPVSPLSKPGSPSSKPVSPLSKPGSPISKSRSPSSRPGPSANKSGSPVSRSSPSANKSPSLSVKVTPPNNTLSPSSKFNSSSKNDLLSNKPLSPQAKATSPSSKAASPSSKMGLLMTASPSPPNLKPSSPQPKTAVYHDNEEKLPVIHEDSVGSIEAIYKSLPASKTLKKVSPKQSSPKTPLRESRQRHISQSQNAELDTDSIAKDLPKSSSVSERERIKRKSESESDSSTPKRIRTDRESRSSHSKDEGLTDHNLRSRDKSKDRVKDDGKSDELPPSPVEFPASPSPRAAALEAKKLRQKLQLKGKPPVGASVRAEGILNTTVSYHLPYGALRIDPNPEEACPQSQVETPRWGTRILTSLYVMEGTENLEDEIFIKRHAKLEQDEKRRKRWDLQRMREQRHYERLRERYESRQTSIEPTSFSDGSLWPHPESALYLHVEDTLPVCAFGQPLARIPPQEFAIPWLNGQCFEGVSTRRKKR</sequence>
<dbReference type="Pfam" id="PF15275">
    <property type="entry name" value="PEHE"/>
    <property type="match status" value="1"/>
</dbReference>
<feature type="compositionally biased region" description="Basic and acidic residues" evidence="2">
    <location>
        <begin position="20"/>
        <end position="37"/>
    </location>
</feature>
<evidence type="ECO:0000313" key="4">
    <source>
        <dbReference type="EMBL" id="KAK7071209.1"/>
    </source>
</evidence>
<dbReference type="Gene3D" id="6.10.250.2000">
    <property type="match status" value="1"/>
</dbReference>
<feature type="region of interest" description="Disordered" evidence="2">
    <location>
        <begin position="161"/>
        <end position="384"/>
    </location>
</feature>
<keyword evidence="5" id="KW-1185">Reference proteome</keyword>
<reference evidence="4 5" key="1">
    <citation type="submission" date="2023-11" db="EMBL/GenBank/DDBJ databases">
        <title>Halocaridina rubra genome assembly.</title>
        <authorList>
            <person name="Smith C."/>
        </authorList>
    </citation>
    <scope>NUCLEOTIDE SEQUENCE [LARGE SCALE GENOMIC DNA]</scope>
    <source>
        <strain evidence="4">EP-1</strain>
        <tissue evidence="4">Whole</tissue>
    </source>
</reference>
<accession>A0AAN8X339</accession>
<dbReference type="GO" id="GO:0072487">
    <property type="term" value="C:MSL complex"/>
    <property type="evidence" value="ECO:0007669"/>
    <property type="project" value="InterPro"/>
</dbReference>
<keyword evidence="1" id="KW-0175">Coiled coil</keyword>
<evidence type="ECO:0000259" key="3">
    <source>
        <dbReference type="PROSITE" id="PS52052"/>
    </source>
</evidence>
<feature type="domain" description="PEHE" evidence="3">
    <location>
        <begin position="583"/>
        <end position="700"/>
    </location>
</feature>
<feature type="compositionally biased region" description="Low complexity" evidence="2">
    <location>
        <begin position="202"/>
        <end position="298"/>
    </location>
</feature>
<dbReference type="GO" id="GO:0003682">
    <property type="term" value="F:chromatin binding"/>
    <property type="evidence" value="ECO:0007669"/>
    <property type="project" value="TreeGrafter"/>
</dbReference>
<feature type="region of interest" description="Disordered" evidence="2">
    <location>
        <begin position="1"/>
        <end position="55"/>
    </location>
</feature>
<dbReference type="SMART" id="SM01300">
    <property type="entry name" value="PEHE"/>
    <property type="match status" value="1"/>
</dbReference>
<feature type="compositionally biased region" description="Low complexity" evidence="2">
    <location>
        <begin position="308"/>
        <end position="347"/>
    </location>
</feature>
<dbReference type="PROSITE" id="PS52052">
    <property type="entry name" value="PEHE"/>
    <property type="match status" value="1"/>
</dbReference>
<name>A0AAN8X339_HALRR</name>
<gene>
    <name evidence="4" type="primary">MSL1</name>
    <name evidence="4" type="ORF">SK128_006616</name>
</gene>
<dbReference type="AlphaFoldDB" id="A0AAN8X339"/>
<dbReference type="InterPro" id="IPR029332">
    <property type="entry name" value="PEHE_dom"/>
</dbReference>
<feature type="compositionally biased region" description="Basic and acidic residues" evidence="2">
    <location>
        <begin position="471"/>
        <end position="510"/>
    </location>
</feature>
<feature type="compositionally biased region" description="Basic and acidic residues" evidence="2">
    <location>
        <begin position="372"/>
        <end position="384"/>
    </location>
</feature>
<dbReference type="Proteomes" id="UP001381693">
    <property type="component" value="Unassembled WGS sequence"/>
</dbReference>
<evidence type="ECO:0000256" key="1">
    <source>
        <dbReference type="SAM" id="Coils"/>
    </source>
</evidence>
<comment type="caution">
    <text evidence="4">The sequence shown here is derived from an EMBL/GenBank/DDBJ whole genome shotgun (WGS) entry which is preliminary data.</text>
</comment>
<dbReference type="PANTHER" id="PTHR21656:SF2">
    <property type="entry name" value="MALE-SPECIFIC LETHAL 1 HOMOLOG"/>
    <property type="match status" value="1"/>
</dbReference>
<feature type="compositionally biased region" description="Basic and acidic residues" evidence="2">
    <location>
        <begin position="438"/>
        <end position="461"/>
    </location>
</feature>
<protein>
    <submittedName>
        <fullName evidence="4">U2 snRNP complex subunit msl1</fullName>
    </submittedName>
</protein>
<dbReference type="EMBL" id="JAXCGZ010015118">
    <property type="protein sequence ID" value="KAK7071209.1"/>
    <property type="molecule type" value="Genomic_DNA"/>
</dbReference>
<organism evidence="4 5">
    <name type="scientific">Halocaridina rubra</name>
    <name type="common">Hawaiian red shrimp</name>
    <dbReference type="NCBI Taxonomy" id="373956"/>
    <lineage>
        <taxon>Eukaryota</taxon>
        <taxon>Metazoa</taxon>
        <taxon>Ecdysozoa</taxon>
        <taxon>Arthropoda</taxon>
        <taxon>Crustacea</taxon>
        <taxon>Multicrustacea</taxon>
        <taxon>Malacostraca</taxon>
        <taxon>Eumalacostraca</taxon>
        <taxon>Eucarida</taxon>
        <taxon>Decapoda</taxon>
        <taxon>Pleocyemata</taxon>
        <taxon>Caridea</taxon>
        <taxon>Atyoidea</taxon>
        <taxon>Atyidae</taxon>
        <taxon>Halocaridina</taxon>
    </lineage>
</organism>
<dbReference type="Gene3D" id="1.20.5.170">
    <property type="match status" value="1"/>
</dbReference>
<evidence type="ECO:0000256" key="2">
    <source>
        <dbReference type="SAM" id="MobiDB-lite"/>
    </source>
</evidence>
<evidence type="ECO:0000313" key="5">
    <source>
        <dbReference type="Proteomes" id="UP001381693"/>
    </source>
</evidence>
<feature type="region of interest" description="Disordered" evidence="2">
    <location>
        <begin position="398"/>
        <end position="525"/>
    </location>
</feature>
<proteinExistence type="predicted"/>